<gene>
    <name evidence="5" type="ORF">CKO45_03930</name>
</gene>
<comment type="subcellular location">
    <subcellularLocation>
        <location evidence="1">Periplasm</location>
    </subcellularLocation>
</comment>
<evidence type="ECO:0000256" key="2">
    <source>
        <dbReference type="ARBA" id="ARBA00005695"/>
    </source>
</evidence>
<dbReference type="InterPro" id="IPR039424">
    <property type="entry name" value="SBP_5"/>
</dbReference>
<dbReference type="Gene3D" id="3.40.190.10">
    <property type="entry name" value="Periplasmic binding protein-like II"/>
    <property type="match status" value="1"/>
</dbReference>
<proteinExistence type="inferred from homology"/>
<sequence length="495" mass="54565">MAVAAALLATSPLQAQSLRIGLQEDPDALDPMQGTTFVGRIVFAALCDKLVDLDARLNYVPQLATAWEWGEEGRTLTLRLRPGVVFHDGEPLDAEAVKFNLDRYRTTSGSRRLAELRPVQAVEVVDPMTVRLRMAQPFAPLLGVLSDRAGMMLSPKAVQAAGARVADAPVCSGPFRFTRRVAQDRIVLDRFDRYWNAQDIHIQQVTYLPIPAANVRLANLRAGALEMMERVAPTDLKEARAQRSLRVVESVALGYYTLSINVANGPRARGPLGNPKVREALEAAIDRRALNQVVFDGEFVPSNQAQAPGSTFYNAERPVPARDLAKARRLLAEAGMPRPAFTLLAVNTPVEQQVGEVIQAMAAEAGFEIRVQTLEAGALTAATDRGEYDAALVLWSGRADPDANVSIWLQSDGFINWGRYNNPEFDRALAQARSVTDTAARQGFYRQASAIYLDDRPHLFLYHFKLFWGMTDRLTGFQPHPDGLIRLQGVRLAGR</sequence>
<evidence type="ECO:0000259" key="4">
    <source>
        <dbReference type="Pfam" id="PF00496"/>
    </source>
</evidence>
<protein>
    <submittedName>
        <fullName evidence="5">ABC transporter substrate-binding protein</fullName>
    </submittedName>
</protein>
<dbReference type="PANTHER" id="PTHR30290:SF38">
    <property type="entry name" value="D,D-DIPEPTIDE-BINDING PERIPLASMIC PROTEIN DDPA-RELATED"/>
    <property type="match status" value="1"/>
</dbReference>
<reference evidence="5 6" key="1">
    <citation type="journal article" date="2020" name="Microorganisms">
        <title>Osmotic Adaptation and Compatible Solute Biosynthesis of Phototrophic Bacteria as Revealed from Genome Analyses.</title>
        <authorList>
            <person name="Imhoff J.F."/>
            <person name="Rahn T."/>
            <person name="Kunzel S."/>
            <person name="Keller A."/>
            <person name="Neulinger S.C."/>
        </authorList>
    </citation>
    <scope>NUCLEOTIDE SEQUENCE [LARGE SCALE GENOMIC DNA]</scope>
    <source>
        <strain evidence="5 6">DSM 15382</strain>
    </source>
</reference>
<dbReference type="InterPro" id="IPR000914">
    <property type="entry name" value="SBP_5_dom"/>
</dbReference>
<name>A0ABS1CSQ7_9PROT</name>
<dbReference type="PIRSF" id="PIRSF002741">
    <property type="entry name" value="MppA"/>
    <property type="match status" value="1"/>
</dbReference>
<accession>A0ABS1CSQ7</accession>
<dbReference type="PANTHER" id="PTHR30290">
    <property type="entry name" value="PERIPLASMIC BINDING COMPONENT OF ABC TRANSPORTER"/>
    <property type="match status" value="1"/>
</dbReference>
<feature type="domain" description="Solute-binding protein family 5" evidence="4">
    <location>
        <begin position="59"/>
        <end position="412"/>
    </location>
</feature>
<dbReference type="Pfam" id="PF00496">
    <property type="entry name" value="SBP_bac_5"/>
    <property type="match status" value="1"/>
</dbReference>
<dbReference type="InterPro" id="IPR030678">
    <property type="entry name" value="Peptide/Ni-bd"/>
</dbReference>
<evidence type="ECO:0000313" key="5">
    <source>
        <dbReference type="EMBL" id="MBK1657378.1"/>
    </source>
</evidence>
<evidence type="ECO:0000256" key="3">
    <source>
        <dbReference type="ARBA" id="ARBA00022729"/>
    </source>
</evidence>
<keyword evidence="3" id="KW-0732">Signal</keyword>
<dbReference type="EMBL" id="NRSG01000016">
    <property type="protein sequence ID" value="MBK1657378.1"/>
    <property type="molecule type" value="Genomic_DNA"/>
</dbReference>
<evidence type="ECO:0000256" key="1">
    <source>
        <dbReference type="ARBA" id="ARBA00004418"/>
    </source>
</evidence>
<dbReference type="CDD" id="cd08511">
    <property type="entry name" value="PBP2_NikA_DppA_OppA_like_5"/>
    <property type="match status" value="1"/>
</dbReference>
<dbReference type="Proteomes" id="UP000697995">
    <property type="component" value="Unassembled WGS sequence"/>
</dbReference>
<organism evidence="5 6">
    <name type="scientific">Paracraurococcus ruber</name>
    <dbReference type="NCBI Taxonomy" id="77675"/>
    <lineage>
        <taxon>Bacteria</taxon>
        <taxon>Pseudomonadati</taxon>
        <taxon>Pseudomonadota</taxon>
        <taxon>Alphaproteobacteria</taxon>
        <taxon>Acetobacterales</taxon>
        <taxon>Roseomonadaceae</taxon>
        <taxon>Paracraurococcus</taxon>
    </lineage>
</organism>
<dbReference type="Gene3D" id="3.90.76.10">
    <property type="entry name" value="Dipeptide-binding Protein, Domain 1"/>
    <property type="match status" value="1"/>
</dbReference>
<evidence type="ECO:0000313" key="6">
    <source>
        <dbReference type="Proteomes" id="UP000697995"/>
    </source>
</evidence>
<comment type="similarity">
    <text evidence="2">Belongs to the bacterial solute-binding protein 5 family.</text>
</comment>
<comment type="caution">
    <text evidence="5">The sequence shown here is derived from an EMBL/GenBank/DDBJ whole genome shotgun (WGS) entry which is preliminary data.</text>
</comment>
<dbReference type="Gene3D" id="3.10.105.10">
    <property type="entry name" value="Dipeptide-binding Protein, Domain 3"/>
    <property type="match status" value="1"/>
</dbReference>
<keyword evidence="6" id="KW-1185">Reference proteome</keyword>
<dbReference type="SUPFAM" id="SSF53850">
    <property type="entry name" value="Periplasmic binding protein-like II"/>
    <property type="match status" value="1"/>
</dbReference>